<protein>
    <submittedName>
        <fullName evidence="1">Uncharacterized protein</fullName>
    </submittedName>
</protein>
<evidence type="ECO:0000313" key="2">
    <source>
        <dbReference type="Proteomes" id="UP001178507"/>
    </source>
</evidence>
<keyword evidence="2" id="KW-1185">Reference proteome</keyword>
<comment type="caution">
    <text evidence="1">The sequence shown here is derived from an EMBL/GenBank/DDBJ whole genome shotgun (WGS) entry which is preliminary data.</text>
</comment>
<dbReference type="Proteomes" id="UP001178507">
    <property type="component" value="Unassembled WGS sequence"/>
</dbReference>
<evidence type="ECO:0000313" key="1">
    <source>
        <dbReference type="EMBL" id="CAJ1384531.1"/>
    </source>
</evidence>
<proteinExistence type="predicted"/>
<accession>A0AA36IBA3</accession>
<reference evidence="1" key="1">
    <citation type="submission" date="2023-08" db="EMBL/GenBank/DDBJ databases">
        <authorList>
            <person name="Chen Y."/>
            <person name="Shah S."/>
            <person name="Dougan E. K."/>
            <person name="Thang M."/>
            <person name="Chan C."/>
        </authorList>
    </citation>
    <scope>NUCLEOTIDE SEQUENCE</scope>
</reference>
<name>A0AA36IBA3_9DINO</name>
<gene>
    <name evidence="1" type="ORF">EVOR1521_LOCUS11392</name>
</gene>
<dbReference type="EMBL" id="CAUJNA010001122">
    <property type="protein sequence ID" value="CAJ1384531.1"/>
    <property type="molecule type" value="Genomic_DNA"/>
</dbReference>
<organism evidence="1 2">
    <name type="scientific">Effrenium voratum</name>
    <dbReference type="NCBI Taxonomy" id="2562239"/>
    <lineage>
        <taxon>Eukaryota</taxon>
        <taxon>Sar</taxon>
        <taxon>Alveolata</taxon>
        <taxon>Dinophyceae</taxon>
        <taxon>Suessiales</taxon>
        <taxon>Symbiodiniaceae</taxon>
        <taxon>Effrenium</taxon>
    </lineage>
</organism>
<dbReference type="AlphaFoldDB" id="A0AA36IBA3"/>
<sequence>MVVQFLSSHLCFPRAQFGQWVSAGAPAENAFLTLESPPPLGFEACGVATDDTFCFHKSESLGRERLRRLDAAFERHGVPKNAEKDATLASAMIALGCQLTARPPAAEPVSSKLVPLFGALLDVFLAGKASPPGLNRALVGLEQWFCLLTRAMFSVFDSTYAFVRRECADQIQFLPDKARAELVLAAFLMPLLGADLGREFLPAITACDASPAFGFGVSCTKCSKGASRVTL</sequence>